<evidence type="ECO:0000313" key="1">
    <source>
        <dbReference type="EMBL" id="QQA00529.1"/>
    </source>
</evidence>
<gene>
    <name evidence="1" type="ORF">IWA51_09665</name>
</gene>
<dbReference type="InterPro" id="IPR011335">
    <property type="entry name" value="Restrct_endonuc-II-like"/>
</dbReference>
<dbReference type="Proteomes" id="UP000595224">
    <property type="component" value="Chromosome"/>
</dbReference>
<accession>A0A7T3RCB2</accession>
<dbReference type="KEGG" id="tper:IWA51_09665"/>
<protein>
    <submittedName>
        <fullName evidence="1">Uncharacterized protein</fullName>
    </submittedName>
</protein>
<sequence length="59" mass="6895">MITKKQLSFIDRNKKRDKAEIEQLQKDGWRVGVVWECSITGKGRAVKIRDVSEEISFWG</sequence>
<dbReference type="SUPFAM" id="SSF52980">
    <property type="entry name" value="Restriction endonuclease-like"/>
    <property type="match status" value="1"/>
</dbReference>
<evidence type="ECO:0000313" key="2">
    <source>
        <dbReference type="Proteomes" id="UP000595224"/>
    </source>
</evidence>
<dbReference type="RefSeq" id="WP_177527715.1">
    <property type="nucleotide sequence ID" value="NZ_CBCSHE010000009.1"/>
</dbReference>
<dbReference type="Gene3D" id="3.40.960.10">
    <property type="entry name" value="VSR Endonuclease"/>
    <property type="match status" value="1"/>
</dbReference>
<reference evidence="1 2" key="1">
    <citation type="submission" date="2020-11" db="EMBL/GenBank/DDBJ databases">
        <title>Treponema Peruensis nv. sp., first commensal Treponema isolated from human feces.</title>
        <authorList>
            <person name="Belkhou C."/>
            <person name="Raes J."/>
        </authorList>
    </citation>
    <scope>NUCLEOTIDE SEQUENCE [LARGE SCALE GENOMIC DNA]</scope>
    <source>
        <strain evidence="1 2">RCC2812</strain>
    </source>
</reference>
<dbReference type="EMBL" id="CP064936">
    <property type="protein sequence ID" value="QQA00529.1"/>
    <property type="molecule type" value="Genomic_DNA"/>
</dbReference>
<proteinExistence type="predicted"/>
<dbReference type="AlphaFoldDB" id="A0A7T3RCB2"/>
<organism evidence="1 2">
    <name type="scientific">Treponema peruense</name>
    <dbReference type="NCBI Taxonomy" id="2787628"/>
    <lineage>
        <taxon>Bacteria</taxon>
        <taxon>Pseudomonadati</taxon>
        <taxon>Spirochaetota</taxon>
        <taxon>Spirochaetia</taxon>
        <taxon>Spirochaetales</taxon>
        <taxon>Treponemataceae</taxon>
        <taxon>Treponema</taxon>
    </lineage>
</organism>
<keyword evidence="2" id="KW-1185">Reference proteome</keyword>
<name>A0A7T3RCB2_9SPIR</name>